<keyword evidence="8" id="KW-1185">Reference proteome</keyword>
<feature type="domain" description="RNA polymerase sigma factor 70 region 4 type 2" evidence="6">
    <location>
        <begin position="123"/>
        <end position="173"/>
    </location>
</feature>
<dbReference type="InterPro" id="IPR007627">
    <property type="entry name" value="RNA_pol_sigma70_r2"/>
</dbReference>
<dbReference type="CDD" id="cd06171">
    <property type="entry name" value="Sigma70_r4"/>
    <property type="match status" value="1"/>
</dbReference>
<dbReference type="InterPro" id="IPR013324">
    <property type="entry name" value="RNA_pol_sigma_r3/r4-like"/>
</dbReference>
<dbReference type="InterPro" id="IPR013249">
    <property type="entry name" value="RNA_pol_sigma70_r4_t2"/>
</dbReference>
<gene>
    <name evidence="7" type="ORF">QTN47_25065</name>
</gene>
<evidence type="ECO:0000313" key="8">
    <source>
        <dbReference type="Proteomes" id="UP001560573"/>
    </source>
</evidence>
<evidence type="ECO:0000256" key="3">
    <source>
        <dbReference type="ARBA" id="ARBA00023082"/>
    </source>
</evidence>
<feature type="domain" description="RNA polymerase sigma-70 region 2" evidence="5">
    <location>
        <begin position="26"/>
        <end position="92"/>
    </location>
</feature>
<accession>A0ABV3ZLU4</accession>
<comment type="caution">
    <text evidence="7">The sequence shown here is derived from an EMBL/GenBank/DDBJ whole genome shotgun (WGS) entry which is preliminary data.</text>
</comment>
<dbReference type="InterPro" id="IPR013325">
    <property type="entry name" value="RNA_pol_sigma_r2"/>
</dbReference>
<dbReference type="Pfam" id="PF04542">
    <property type="entry name" value="Sigma70_r2"/>
    <property type="match status" value="1"/>
</dbReference>
<dbReference type="InterPro" id="IPR014284">
    <property type="entry name" value="RNA_pol_sigma-70_dom"/>
</dbReference>
<dbReference type="PANTHER" id="PTHR43133">
    <property type="entry name" value="RNA POLYMERASE ECF-TYPE SIGMA FACTO"/>
    <property type="match status" value="1"/>
</dbReference>
<reference evidence="7 8" key="1">
    <citation type="submission" date="2023-07" db="EMBL/GenBank/DDBJ databases">
        <authorList>
            <person name="Lian W.-H."/>
        </authorList>
    </citation>
    <scope>NUCLEOTIDE SEQUENCE [LARGE SCALE GENOMIC DNA]</scope>
    <source>
        <strain evidence="7 8">SYSU DXS3180</strain>
    </source>
</reference>
<proteinExistence type="inferred from homology"/>
<dbReference type="Pfam" id="PF08281">
    <property type="entry name" value="Sigma70_r4_2"/>
    <property type="match status" value="1"/>
</dbReference>
<dbReference type="InterPro" id="IPR036388">
    <property type="entry name" value="WH-like_DNA-bd_sf"/>
</dbReference>
<dbReference type="EMBL" id="JAULBC010000010">
    <property type="protein sequence ID" value="MEX6690803.1"/>
    <property type="molecule type" value="Genomic_DNA"/>
</dbReference>
<evidence type="ECO:0000256" key="4">
    <source>
        <dbReference type="ARBA" id="ARBA00023163"/>
    </source>
</evidence>
<dbReference type="SUPFAM" id="SSF88659">
    <property type="entry name" value="Sigma3 and sigma4 domains of RNA polymerase sigma factors"/>
    <property type="match status" value="1"/>
</dbReference>
<dbReference type="NCBIfam" id="TIGR02937">
    <property type="entry name" value="sigma70-ECF"/>
    <property type="match status" value="1"/>
</dbReference>
<sequence>MQPDDKELLYLFRQAETKEQAFTSIVKKYQEKLYWHIRRMVVDHDDANDVLQNMFIKVWNGLENFREDSQLYTWLYRIATNEALTFLDQQKKRSSVSLSDVEAGLSEKIKADTNFDSARLEWKLQLAIQQLPEKQRVVFNLRYYDEMPYEEMSKILDTSEGALKASYHHAARKIEDFIKNN</sequence>
<dbReference type="Gene3D" id="1.10.1740.10">
    <property type="match status" value="1"/>
</dbReference>
<keyword evidence="4" id="KW-0804">Transcription</keyword>
<name>A0ABV3ZLU4_9BACT</name>
<dbReference type="RefSeq" id="WP_369332217.1">
    <property type="nucleotide sequence ID" value="NZ_JAULBC010000010.1"/>
</dbReference>
<comment type="similarity">
    <text evidence="1">Belongs to the sigma-70 factor family. ECF subfamily.</text>
</comment>
<keyword evidence="3" id="KW-0731">Sigma factor</keyword>
<evidence type="ECO:0000259" key="6">
    <source>
        <dbReference type="Pfam" id="PF08281"/>
    </source>
</evidence>
<dbReference type="SUPFAM" id="SSF88946">
    <property type="entry name" value="Sigma2 domain of RNA polymerase sigma factors"/>
    <property type="match status" value="1"/>
</dbReference>
<evidence type="ECO:0000256" key="1">
    <source>
        <dbReference type="ARBA" id="ARBA00010641"/>
    </source>
</evidence>
<organism evidence="7 8">
    <name type="scientific">Danxiaibacter flavus</name>
    <dbReference type="NCBI Taxonomy" id="3049108"/>
    <lineage>
        <taxon>Bacteria</taxon>
        <taxon>Pseudomonadati</taxon>
        <taxon>Bacteroidota</taxon>
        <taxon>Chitinophagia</taxon>
        <taxon>Chitinophagales</taxon>
        <taxon>Chitinophagaceae</taxon>
        <taxon>Danxiaibacter</taxon>
    </lineage>
</organism>
<evidence type="ECO:0000259" key="5">
    <source>
        <dbReference type="Pfam" id="PF04542"/>
    </source>
</evidence>
<dbReference type="Gene3D" id="1.10.10.10">
    <property type="entry name" value="Winged helix-like DNA-binding domain superfamily/Winged helix DNA-binding domain"/>
    <property type="match status" value="1"/>
</dbReference>
<evidence type="ECO:0000256" key="2">
    <source>
        <dbReference type="ARBA" id="ARBA00023015"/>
    </source>
</evidence>
<keyword evidence="2" id="KW-0805">Transcription regulation</keyword>
<evidence type="ECO:0000313" key="7">
    <source>
        <dbReference type="EMBL" id="MEX6690803.1"/>
    </source>
</evidence>
<dbReference type="InterPro" id="IPR039425">
    <property type="entry name" value="RNA_pol_sigma-70-like"/>
</dbReference>
<dbReference type="Proteomes" id="UP001560573">
    <property type="component" value="Unassembled WGS sequence"/>
</dbReference>
<dbReference type="PANTHER" id="PTHR43133:SF51">
    <property type="entry name" value="RNA POLYMERASE SIGMA FACTOR"/>
    <property type="match status" value="1"/>
</dbReference>
<protein>
    <submittedName>
        <fullName evidence="7">Sigma-70 family RNA polymerase sigma factor</fullName>
    </submittedName>
</protein>